<accession>A0A8K1LJD7</accession>
<dbReference type="OrthoDB" id="5987385at2759"/>
<dbReference type="EMBL" id="SWJQ01000351">
    <property type="protein sequence ID" value="TRZ15798.1"/>
    <property type="molecule type" value="Genomic_DNA"/>
</dbReference>
<dbReference type="Proteomes" id="UP000796761">
    <property type="component" value="Unassembled WGS sequence"/>
</dbReference>
<comment type="caution">
    <text evidence="1">The sequence shown here is derived from an EMBL/GenBank/DDBJ whole genome shotgun (WGS) entry which is preliminary data.</text>
</comment>
<keyword evidence="2" id="KW-1185">Reference proteome</keyword>
<reference evidence="1" key="1">
    <citation type="submission" date="2019-04" db="EMBL/GenBank/DDBJ databases">
        <title>Genome assembly of Zosterops borbonicus 15179.</title>
        <authorList>
            <person name="Leroy T."/>
            <person name="Anselmetti Y."/>
            <person name="Tilak M.-K."/>
            <person name="Nabholz B."/>
        </authorList>
    </citation>
    <scope>NUCLEOTIDE SEQUENCE</scope>
    <source>
        <strain evidence="1">HGM_15179</strain>
        <tissue evidence="1">Muscle</tissue>
    </source>
</reference>
<evidence type="ECO:0000313" key="2">
    <source>
        <dbReference type="Proteomes" id="UP000796761"/>
    </source>
</evidence>
<evidence type="ECO:0000313" key="1">
    <source>
        <dbReference type="EMBL" id="TRZ15798.1"/>
    </source>
</evidence>
<organism evidence="1 2">
    <name type="scientific">Zosterops borbonicus</name>
    <dbReference type="NCBI Taxonomy" id="364589"/>
    <lineage>
        <taxon>Eukaryota</taxon>
        <taxon>Metazoa</taxon>
        <taxon>Chordata</taxon>
        <taxon>Craniata</taxon>
        <taxon>Vertebrata</taxon>
        <taxon>Euteleostomi</taxon>
        <taxon>Archelosauria</taxon>
        <taxon>Archosauria</taxon>
        <taxon>Dinosauria</taxon>
        <taxon>Saurischia</taxon>
        <taxon>Theropoda</taxon>
        <taxon>Coelurosauria</taxon>
        <taxon>Aves</taxon>
        <taxon>Neognathae</taxon>
        <taxon>Neoaves</taxon>
        <taxon>Telluraves</taxon>
        <taxon>Australaves</taxon>
        <taxon>Passeriformes</taxon>
        <taxon>Sylvioidea</taxon>
        <taxon>Zosteropidae</taxon>
        <taxon>Zosterops</taxon>
    </lineage>
</organism>
<dbReference type="AlphaFoldDB" id="A0A8K1LJD7"/>
<sequence length="140" mass="16127">MASGVLGCIKRSIASSQVILPLYLALVRSHLGCCVQFWAPHDGRDMELLEQVQWRAAKIFNGLENLSCEERLRELGLVSLEKRWLKGDFIIVYQCLKGGCQKEVSRIFLVVPTIRTKANGQKRMHRKFCLNMRKNFFTLQ</sequence>
<name>A0A8K1LJD7_9PASS</name>
<protein>
    <submittedName>
        <fullName evidence="1">Uncharacterized protein</fullName>
    </submittedName>
</protein>
<gene>
    <name evidence="1" type="ORF">HGM15179_011297</name>
</gene>
<proteinExistence type="predicted"/>